<feature type="transmembrane region" description="Helical" evidence="1">
    <location>
        <begin position="57"/>
        <end position="76"/>
    </location>
</feature>
<comment type="caution">
    <text evidence="2">The sequence shown here is derived from an EMBL/GenBank/DDBJ whole genome shotgun (WGS) entry which is preliminary data.</text>
</comment>
<gene>
    <name evidence="2" type="ORF">K8W24_10485</name>
</gene>
<evidence type="ECO:0000313" key="2">
    <source>
        <dbReference type="EMBL" id="HJF50204.1"/>
    </source>
</evidence>
<keyword evidence="1" id="KW-1133">Transmembrane helix</keyword>
<reference evidence="2" key="1">
    <citation type="journal article" date="2021" name="PeerJ">
        <title>Extensive microbial diversity within the chicken gut microbiome revealed by metagenomics and culture.</title>
        <authorList>
            <person name="Gilroy R."/>
            <person name="Ravi A."/>
            <person name="Getino M."/>
            <person name="Pursley I."/>
            <person name="Horton D.L."/>
            <person name="Alikhan N.F."/>
            <person name="Baker D."/>
            <person name="Gharbi K."/>
            <person name="Hall N."/>
            <person name="Watson M."/>
            <person name="Adriaenssens E.M."/>
            <person name="Foster-Nyarko E."/>
            <person name="Jarju S."/>
            <person name="Secka A."/>
            <person name="Antonio M."/>
            <person name="Oren A."/>
            <person name="Chaudhuri R.R."/>
            <person name="La Ragione R."/>
            <person name="Hildebrand F."/>
            <person name="Pallen M.J."/>
        </authorList>
    </citation>
    <scope>NUCLEOTIDE SEQUENCE</scope>
    <source>
        <strain evidence="2">1647</strain>
    </source>
</reference>
<protein>
    <recommendedName>
        <fullName evidence="4">PH domain-containing protein</fullName>
    </recommendedName>
</protein>
<proteinExistence type="predicted"/>
<evidence type="ECO:0000313" key="3">
    <source>
        <dbReference type="Proteomes" id="UP000775129"/>
    </source>
</evidence>
<name>A0A921GQ49_9MICO</name>
<reference evidence="2" key="2">
    <citation type="submission" date="2021-09" db="EMBL/GenBank/DDBJ databases">
        <authorList>
            <person name="Gilroy R."/>
        </authorList>
    </citation>
    <scope>NUCLEOTIDE SEQUENCE</scope>
    <source>
        <strain evidence="2">1647</strain>
    </source>
</reference>
<dbReference type="Proteomes" id="UP000775129">
    <property type="component" value="Unassembled WGS sequence"/>
</dbReference>
<evidence type="ECO:0000256" key="1">
    <source>
        <dbReference type="SAM" id="Phobius"/>
    </source>
</evidence>
<dbReference type="EMBL" id="DYWO01000313">
    <property type="protein sequence ID" value="HJF50204.1"/>
    <property type="molecule type" value="Genomic_DNA"/>
</dbReference>
<sequence>MARADVEKRWNEFHRTGLVTVRVSPLKIVAMTLAGLVMAMILALLALAFFLDDGATALKGWIGVLFAPLFLVFAVLEARKLARKSQLTLSSHGITISADRRGERDREMGLRWEEMTHVELHSGYPQSASDDVRIHLASGAGANVEGDVSRGYVDLPDGFAMSKRDLAELLEAIRGFLAARR</sequence>
<feature type="transmembrane region" description="Helical" evidence="1">
    <location>
        <begin position="28"/>
        <end position="51"/>
    </location>
</feature>
<organism evidence="2 3">
    <name type="scientific">Brachybacterium paraconglomeratum</name>
    <dbReference type="NCBI Taxonomy" id="173362"/>
    <lineage>
        <taxon>Bacteria</taxon>
        <taxon>Bacillati</taxon>
        <taxon>Actinomycetota</taxon>
        <taxon>Actinomycetes</taxon>
        <taxon>Micrococcales</taxon>
        <taxon>Dermabacteraceae</taxon>
        <taxon>Brachybacterium</taxon>
    </lineage>
</organism>
<accession>A0A921GQ49</accession>
<evidence type="ECO:0008006" key="4">
    <source>
        <dbReference type="Google" id="ProtNLM"/>
    </source>
</evidence>
<keyword evidence="1" id="KW-0812">Transmembrane</keyword>
<dbReference type="AlphaFoldDB" id="A0A921GQ49"/>
<keyword evidence="1" id="KW-0472">Membrane</keyword>